<proteinExistence type="predicted"/>
<dbReference type="NCBIfam" id="NF033516">
    <property type="entry name" value="transpos_IS3"/>
    <property type="match status" value="1"/>
</dbReference>
<dbReference type="GO" id="GO:0003676">
    <property type="term" value="F:nucleic acid binding"/>
    <property type="evidence" value="ECO:0007669"/>
    <property type="project" value="InterPro"/>
</dbReference>
<dbReference type="InterPro" id="IPR050900">
    <property type="entry name" value="Transposase_IS3/IS150/IS904"/>
</dbReference>
<dbReference type="AlphaFoldDB" id="A0A158KKA2"/>
<dbReference type="InterPro" id="IPR001584">
    <property type="entry name" value="Integrase_cat-core"/>
</dbReference>
<dbReference type="InterPro" id="IPR012337">
    <property type="entry name" value="RNaseH-like_sf"/>
</dbReference>
<gene>
    <name evidence="2" type="ORF">AWB66_06420</name>
</gene>
<keyword evidence="3" id="KW-1185">Reference proteome</keyword>
<dbReference type="Pfam" id="PF13276">
    <property type="entry name" value="HTH_21"/>
    <property type="match status" value="1"/>
</dbReference>
<dbReference type="PANTHER" id="PTHR46889:SF4">
    <property type="entry name" value="TRANSPOSASE INSO FOR INSERTION SEQUENCE ELEMENT IS911B-RELATED"/>
    <property type="match status" value="1"/>
</dbReference>
<accession>A0A158KKA2</accession>
<dbReference type="Proteomes" id="UP000054717">
    <property type="component" value="Unassembled WGS sequence"/>
</dbReference>
<comment type="caution">
    <text evidence="2">The sequence shown here is derived from an EMBL/GenBank/DDBJ whole genome shotgun (WGS) entry which is preliminary data.</text>
</comment>
<dbReference type="Pfam" id="PF13333">
    <property type="entry name" value="rve_2"/>
    <property type="match status" value="1"/>
</dbReference>
<protein>
    <submittedName>
        <fullName evidence="2">Integrase catalytic region</fullName>
    </submittedName>
</protein>
<evidence type="ECO:0000313" key="3">
    <source>
        <dbReference type="Proteomes" id="UP000054717"/>
    </source>
</evidence>
<dbReference type="Gene3D" id="3.30.420.10">
    <property type="entry name" value="Ribonuclease H-like superfamily/Ribonuclease H"/>
    <property type="match status" value="1"/>
</dbReference>
<dbReference type="InterPro" id="IPR025948">
    <property type="entry name" value="HTH-like_dom"/>
</dbReference>
<organism evidence="2 3">
    <name type="scientific">Caballeronia telluris</name>
    <dbReference type="NCBI Taxonomy" id="326475"/>
    <lineage>
        <taxon>Bacteria</taxon>
        <taxon>Pseudomonadati</taxon>
        <taxon>Pseudomonadota</taxon>
        <taxon>Betaproteobacteria</taxon>
        <taxon>Burkholderiales</taxon>
        <taxon>Burkholderiaceae</taxon>
        <taxon>Caballeronia</taxon>
    </lineage>
</organism>
<evidence type="ECO:0000313" key="2">
    <source>
        <dbReference type="EMBL" id="SAL81425.1"/>
    </source>
</evidence>
<dbReference type="InterPro" id="IPR048020">
    <property type="entry name" value="Transpos_IS3"/>
</dbReference>
<dbReference type="GO" id="GO:0015074">
    <property type="term" value="P:DNA integration"/>
    <property type="evidence" value="ECO:0007669"/>
    <property type="project" value="InterPro"/>
</dbReference>
<dbReference type="PANTHER" id="PTHR46889">
    <property type="entry name" value="TRANSPOSASE INSF FOR INSERTION SEQUENCE IS3B-RELATED"/>
    <property type="match status" value="1"/>
</dbReference>
<dbReference type="SUPFAM" id="SSF53098">
    <property type="entry name" value="Ribonuclease H-like"/>
    <property type="match status" value="1"/>
</dbReference>
<feature type="domain" description="Integrase catalytic" evidence="1">
    <location>
        <begin position="126"/>
        <end position="288"/>
    </location>
</feature>
<name>A0A158KKA2_9BURK</name>
<sequence>MITFIDDHRALYGVESICRLLPIAPSTYYRHTVRRHDPQQRSTRARRDAVLKTQIRQIWEDNFAVYGVRKVWRQLLRDGVKVARCTVERLMKAMGLQGVRRGRVIRTTRRDDAVPCPSDLVKRQFRADQPDALWVADFTYCSTWSGFVYVAFVTDVFARRIVGWRVSTSMRTDFVLDALNQALHERQPGEGLIHHSDHGSQYLCIRYTDRLLGAGVQPSAGSVGDSYDNALAETINGLYKAEVIHRRSWPDLQAVELATLEWVHWYNHRRLLGPLGYVSPAEAEEAYNRKQALAARAA</sequence>
<evidence type="ECO:0000259" key="1">
    <source>
        <dbReference type="PROSITE" id="PS50994"/>
    </source>
</evidence>
<dbReference type="EMBL" id="FCNZ02000125">
    <property type="protein sequence ID" value="SAL81425.1"/>
    <property type="molecule type" value="Genomic_DNA"/>
</dbReference>
<reference evidence="2" key="1">
    <citation type="submission" date="2016-01" db="EMBL/GenBank/DDBJ databases">
        <authorList>
            <person name="Peeters Charlotte."/>
        </authorList>
    </citation>
    <scope>NUCLEOTIDE SEQUENCE</scope>
    <source>
        <strain evidence="2">LMG 22936</strain>
    </source>
</reference>
<dbReference type="Pfam" id="PF00665">
    <property type="entry name" value="rve"/>
    <property type="match status" value="1"/>
</dbReference>
<dbReference type="PROSITE" id="PS50994">
    <property type="entry name" value="INTEGRASE"/>
    <property type="match status" value="1"/>
</dbReference>
<dbReference type="STRING" id="326475.AWB66_06420"/>
<dbReference type="InterPro" id="IPR036397">
    <property type="entry name" value="RNaseH_sf"/>
</dbReference>